<dbReference type="FunFam" id="1.10.1740.100:FF:000002">
    <property type="entry name" value="Histone-lysine N-methyltransferase"/>
    <property type="match status" value="1"/>
</dbReference>
<dbReference type="GO" id="GO:0032259">
    <property type="term" value="P:methylation"/>
    <property type="evidence" value="ECO:0007669"/>
    <property type="project" value="UniProtKB-KW"/>
</dbReference>
<dbReference type="Pfam" id="PF08236">
    <property type="entry name" value="SRI"/>
    <property type="match status" value="1"/>
</dbReference>
<dbReference type="GO" id="GO:0005634">
    <property type="term" value="C:nucleus"/>
    <property type="evidence" value="ECO:0007669"/>
    <property type="project" value="UniProtKB-SubCell"/>
</dbReference>
<feature type="region of interest" description="Disordered" evidence="17">
    <location>
        <begin position="1"/>
        <end position="89"/>
    </location>
</feature>
<dbReference type="PROSITE" id="PS51215">
    <property type="entry name" value="AWS"/>
    <property type="match status" value="1"/>
</dbReference>
<keyword evidence="6" id="KW-0158">Chromosome</keyword>
<gene>
    <name evidence="23" type="ORF">B0J11DRAFT_188410</name>
</gene>
<feature type="compositionally biased region" description="Polar residues" evidence="17">
    <location>
        <begin position="955"/>
        <end position="965"/>
    </location>
</feature>
<organism evidence="23 24">
    <name type="scientific">Dendryphion nanum</name>
    <dbReference type="NCBI Taxonomy" id="256645"/>
    <lineage>
        <taxon>Eukaryota</taxon>
        <taxon>Fungi</taxon>
        <taxon>Dikarya</taxon>
        <taxon>Ascomycota</taxon>
        <taxon>Pezizomycotina</taxon>
        <taxon>Dothideomycetes</taxon>
        <taxon>Pleosporomycetidae</taxon>
        <taxon>Pleosporales</taxon>
        <taxon>Torulaceae</taxon>
        <taxon>Dendryphion</taxon>
    </lineage>
</organism>
<evidence type="ECO:0000256" key="2">
    <source>
        <dbReference type="ARBA" id="ARBA00004123"/>
    </source>
</evidence>
<feature type="compositionally biased region" description="Basic and acidic residues" evidence="17">
    <location>
        <begin position="740"/>
        <end position="760"/>
    </location>
</feature>
<feature type="region of interest" description="Disordered" evidence="17">
    <location>
        <begin position="530"/>
        <end position="604"/>
    </location>
</feature>
<dbReference type="SMART" id="SM00317">
    <property type="entry name" value="SET"/>
    <property type="match status" value="1"/>
</dbReference>
<evidence type="ECO:0000256" key="11">
    <source>
        <dbReference type="ARBA" id="ARBA00023015"/>
    </source>
</evidence>
<dbReference type="InterPro" id="IPR001214">
    <property type="entry name" value="SET_dom"/>
</dbReference>
<evidence type="ECO:0000256" key="8">
    <source>
        <dbReference type="ARBA" id="ARBA00022603"/>
    </source>
</evidence>
<keyword evidence="24" id="KW-1185">Reference proteome</keyword>
<dbReference type="InterPro" id="IPR006560">
    <property type="entry name" value="AWS_dom"/>
</dbReference>
<dbReference type="InterPro" id="IPR035441">
    <property type="entry name" value="TFIIS/LEDGF_dom_sf"/>
</dbReference>
<evidence type="ECO:0000313" key="24">
    <source>
        <dbReference type="Proteomes" id="UP000700596"/>
    </source>
</evidence>
<feature type="compositionally biased region" description="Polar residues" evidence="17">
    <location>
        <begin position="918"/>
        <end position="937"/>
    </location>
</feature>
<dbReference type="InterPro" id="IPR003616">
    <property type="entry name" value="Post-SET_dom"/>
</dbReference>
<dbReference type="Gene3D" id="1.10.1740.100">
    <property type="entry name" value="Set2, Rpb1 interacting domain"/>
    <property type="match status" value="1"/>
</dbReference>
<feature type="compositionally biased region" description="Basic and acidic residues" evidence="17">
    <location>
        <begin position="1"/>
        <end position="22"/>
    </location>
</feature>
<feature type="region of interest" description="Disordered" evidence="17">
    <location>
        <begin position="740"/>
        <end position="762"/>
    </location>
</feature>
<feature type="compositionally biased region" description="Low complexity" evidence="17">
    <location>
        <begin position="48"/>
        <end position="69"/>
    </location>
</feature>
<evidence type="ECO:0000256" key="1">
    <source>
        <dbReference type="ARBA" id="ARBA00003901"/>
    </source>
</evidence>
<dbReference type="InterPro" id="IPR036020">
    <property type="entry name" value="WW_dom_sf"/>
</dbReference>
<feature type="compositionally biased region" description="Basic and acidic residues" evidence="17">
    <location>
        <begin position="777"/>
        <end position="796"/>
    </location>
</feature>
<evidence type="ECO:0000256" key="5">
    <source>
        <dbReference type="ARBA" id="ARBA00018028"/>
    </source>
</evidence>
<dbReference type="OrthoDB" id="422362at2759"/>
<feature type="compositionally biased region" description="Polar residues" evidence="17">
    <location>
        <begin position="898"/>
        <end position="907"/>
    </location>
</feature>
<dbReference type="GO" id="GO:0006355">
    <property type="term" value="P:regulation of DNA-templated transcription"/>
    <property type="evidence" value="ECO:0007669"/>
    <property type="project" value="InterPro"/>
</dbReference>
<keyword evidence="12" id="KW-0804">Transcription</keyword>
<dbReference type="EC" id="2.1.1.359" evidence="4"/>
<feature type="domain" description="SET" evidence="19">
    <location>
        <begin position="208"/>
        <end position="325"/>
    </location>
</feature>
<keyword evidence="7" id="KW-0678">Repressor</keyword>
<dbReference type="Pfam" id="PF08711">
    <property type="entry name" value="Med26"/>
    <property type="match status" value="1"/>
</dbReference>
<evidence type="ECO:0000259" key="22">
    <source>
        <dbReference type="PROSITE" id="PS51319"/>
    </source>
</evidence>
<evidence type="ECO:0000256" key="17">
    <source>
        <dbReference type="SAM" id="MobiDB-lite"/>
    </source>
</evidence>
<dbReference type="EMBL" id="JAGMWT010000022">
    <property type="protein sequence ID" value="KAH7112178.1"/>
    <property type="molecule type" value="Genomic_DNA"/>
</dbReference>
<feature type="region of interest" description="Disordered" evidence="17">
    <location>
        <begin position="777"/>
        <end position="965"/>
    </location>
</feature>
<feature type="domain" description="TFIIS N-terminal" evidence="22">
    <location>
        <begin position="443"/>
        <end position="523"/>
    </location>
</feature>
<dbReference type="SMART" id="SM00570">
    <property type="entry name" value="AWS"/>
    <property type="match status" value="1"/>
</dbReference>
<feature type="compositionally biased region" description="Basic and acidic residues" evidence="17">
    <location>
        <begin position="682"/>
        <end position="701"/>
    </location>
</feature>
<dbReference type="Gene3D" id="2.20.70.10">
    <property type="match status" value="1"/>
</dbReference>
<evidence type="ECO:0000256" key="12">
    <source>
        <dbReference type="ARBA" id="ARBA00023163"/>
    </source>
</evidence>
<dbReference type="PROSITE" id="PS50020">
    <property type="entry name" value="WW_DOMAIN_2"/>
    <property type="match status" value="1"/>
</dbReference>
<dbReference type="InterPro" id="IPR046341">
    <property type="entry name" value="SET_dom_sf"/>
</dbReference>
<evidence type="ECO:0000256" key="9">
    <source>
        <dbReference type="ARBA" id="ARBA00022679"/>
    </source>
</evidence>
<feature type="compositionally biased region" description="Polar residues" evidence="17">
    <location>
        <begin position="833"/>
        <end position="846"/>
    </location>
</feature>
<keyword evidence="8" id="KW-0489">Methyltransferase</keyword>
<comment type="subcellular location">
    <subcellularLocation>
        <location evidence="3">Chromosome</location>
    </subcellularLocation>
    <subcellularLocation>
        <location evidence="2 16">Nucleus</location>
    </subcellularLocation>
</comment>
<dbReference type="CDD" id="cd19172">
    <property type="entry name" value="SET_SETD2"/>
    <property type="match status" value="1"/>
</dbReference>
<sequence>MSDSESEQKRVKLEPELRDMRIQEASPGDVEGGHLRTSQMKADDRPGRTPTPITIPSRSNSQSTSRSPIKQPSAKASPSAGEEHEKVVGGDITLKIEPGKGPKLARAASQKVLSKPPPIYLDLPDSTEDAKKTFGVLPECTYASKYLGITEHALECDCSEEWDSEAGINLACGEDSDCINRATKMECIEDCGCGNACQNQRFLRKQYADVTVIKTDKKGYGLRANTNLRPGDFIFEYIGEVINEQIFRRRMIQYDEEGIKHFYFMSLTKGEFVDATKKGNLGRFCNHSCNPNCYVDKWVVGDRLRMGIFAERKIKAGEELVFNYNVDRYGADPQPCYCGEPNCTGYIGGKTQTDNATKLSHGTIEALGIDDGDGWDTAVAKKPRKKKASEDDEEYVNNIQPKSLEESGVQKVMAALRQCTEKWVAVKLLSRIESADDERVGHRVIRMHGYLILKMTLTAWISDANIVLQVLEILHKLPRITRNKIQDSGIEETIEKLKSFDDERVQTKATELQEAWSKLVVAYRIPRVKRDPNAGTPIRREAHFERREKGRERSRTRSKSPSIDAPKGPSAIPSGPRGFNAPRHPGAFSRPPFRPRPPFGALPQGWYQTVTEQGRTYYYNSAGETKWDRPTQPTAQASLPPSSKAKSNEQKLQDIISNITQNATPTNPPSASATPGPADDVSQDKKSKSEKWKSLPQDKQEKLYEVTLQPHVMSVAASYRKKLEKDDLKRLSKEVAKKLVRGDYKHGKVKDPTAKLDSKHSKTVKKFVKEFLDKAVQKKEAKEKEKAAKQERREQSKLLGKGRAESTIPKPSPKSQHAESDDEMFAFSDNEGTESNQISPTDSSNAELKRKREEEGELGSPKKSRMDVVPPPPPPPPPEDEFEMDGSNFTSLEYADSDPSSAFQDSPSAEHFIPSHLKQGNESPMQLATPPTTTNGSCEHDSNGGHEQEPRIANNAHSMTVNGCD</sequence>
<evidence type="ECO:0000259" key="20">
    <source>
        <dbReference type="PROSITE" id="PS50868"/>
    </source>
</evidence>
<dbReference type="PROSITE" id="PS50280">
    <property type="entry name" value="SET"/>
    <property type="match status" value="1"/>
</dbReference>
<dbReference type="InterPro" id="IPR038190">
    <property type="entry name" value="SRI_sf"/>
</dbReference>
<dbReference type="SUPFAM" id="SSF82199">
    <property type="entry name" value="SET domain"/>
    <property type="match status" value="1"/>
</dbReference>
<dbReference type="SUPFAM" id="SSF51045">
    <property type="entry name" value="WW domain"/>
    <property type="match status" value="1"/>
</dbReference>
<feature type="compositionally biased region" description="Basic and acidic residues" evidence="17">
    <location>
        <begin position="938"/>
        <end position="950"/>
    </location>
</feature>
<comment type="catalytic activity">
    <reaction evidence="15">
        <text>L-lysyl(36)-[histone H3] + 3 S-adenosyl-L-methionine = N(6),N(6),N(6)-trimethyl-L-lysyl(36)-[histone H3] + 3 S-adenosyl-L-homocysteine + 3 H(+)</text>
        <dbReference type="Rhea" id="RHEA:60324"/>
        <dbReference type="Rhea" id="RHEA-COMP:9785"/>
        <dbReference type="Rhea" id="RHEA-COMP:15536"/>
        <dbReference type="ChEBI" id="CHEBI:15378"/>
        <dbReference type="ChEBI" id="CHEBI:29969"/>
        <dbReference type="ChEBI" id="CHEBI:57856"/>
        <dbReference type="ChEBI" id="CHEBI:59789"/>
        <dbReference type="ChEBI" id="CHEBI:61961"/>
        <dbReference type="EC" id="2.1.1.359"/>
    </reaction>
</comment>
<name>A0A9P9D3Z9_9PLEO</name>
<evidence type="ECO:0000256" key="16">
    <source>
        <dbReference type="PROSITE-ProRule" id="PRU00649"/>
    </source>
</evidence>
<evidence type="ECO:0000256" key="13">
    <source>
        <dbReference type="ARBA" id="ARBA00023242"/>
    </source>
</evidence>
<dbReference type="InterPro" id="IPR044437">
    <property type="entry name" value="SETD2/Set2_SET"/>
</dbReference>
<comment type="function">
    <text evidence="1">Histone methyltransferase that trimethylates histone H3 'Lys-36' forming H3K36me3. Involved in transcription elongation as well as in transcription repression.</text>
</comment>
<dbReference type="Pfam" id="PF00856">
    <property type="entry name" value="SET"/>
    <property type="match status" value="1"/>
</dbReference>
<feature type="compositionally biased region" description="Basic and acidic residues" evidence="17">
    <location>
        <begin position="530"/>
        <end position="555"/>
    </location>
</feature>
<dbReference type="PROSITE" id="PS50868">
    <property type="entry name" value="POST_SET"/>
    <property type="match status" value="1"/>
</dbReference>
<feature type="compositionally biased region" description="Low complexity" evidence="17">
    <location>
        <begin position="662"/>
        <end position="678"/>
    </location>
</feature>
<dbReference type="SMART" id="SM00508">
    <property type="entry name" value="PostSET"/>
    <property type="match status" value="1"/>
</dbReference>
<dbReference type="CDD" id="cd00201">
    <property type="entry name" value="WW"/>
    <property type="match status" value="1"/>
</dbReference>
<dbReference type="Pfam" id="PF17907">
    <property type="entry name" value="AWS"/>
    <property type="match status" value="1"/>
</dbReference>
<evidence type="ECO:0000256" key="3">
    <source>
        <dbReference type="ARBA" id="ARBA00004286"/>
    </source>
</evidence>
<dbReference type="PROSITE" id="PS51319">
    <property type="entry name" value="TFIIS_N"/>
    <property type="match status" value="1"/>
</dbReference>
<dbReference type="SMART" id="SM00456">
    <property type="entry name" value="WW"/>
    <property type="match status" value="1"/>
</dbReference>
<dbReference type="PROSITE" id="PS51568">
    <property type="entry name" value="SAM_MT43_SET2_1"/>
    <property type="match status" value="1"/>
</dbReference>
<evidence type="ECO:0000259" key="21">
    <source>
        <dbReference type="PROSITE" id="PS51215"/>
    </source>
</evidence>
<dbReference type="Proteomes" id="UP000700596">
    <property type="component" value="Unassembled WGS sequence"/>
</dbReference>
<evidence type="ECO:0000259" key="18">
    <source>
        <dbReference type="PROSITE" id="PS50020"/>
    </source>
</evidence>
<dbReference type="InterPro" id="IPR013257">
    <property type="entry name" value="SRI"/>
</dbReference>
<dbReference type="SUPFAM" id="SSF47676">
    <property type="entry name" value="Conserved domain common to transcription factors TFIIS, elongin A, CRSP70"/>
    <property type="match status" value="1"/>
</dbReference>
<evidence type="ECO:0000259" key="19">
    <source>
        <dbReference type="PROSITE" id="PS50280"/>
    </source>
</evidence>
<dbReference type="AlphaFoldDB" id="A0A9P9D3Z9"/>
<feature type="compositionally biased region" description="Polar residues" evidence="17">
    <location>
        <begin position="631"/>
        <end position="645"/>
    </location>
</feature>
<keyword evidence="11" id="KW-0805">Transcription regulation</keyword>
<evidence type="ECO:0000313" key="23">
    <source>
        <dbReference type="EMBL" id="KAH7112178.1"/>
    </source>
</evidence>
<dbReference type="Gene3D" id="2.170.270.10">
    <property type="entry name" value="SET domain"/>
    <property type="match status" value="1"/>
</dbReference>
<proteinExistence type="predicted"/>
<dbReference type="GO" id="GO:0005694">
    <property type="term" value="C:chromosome"/>
    <property type="evidence" value="ECO:0007669"/>
    <property type="project" value="UniProtKB-SubCell"/>
</dbReference>
<dbReference type="InterPro" id="IPR050777">
    <property type="entry name" value="SET2_Histone-Lys_MeTrsfase"/>
</dbReference>
<dbReference type="GO" id="GO:0140955">
    <property type="term" value="F:histone H3K36 trimethyltransferase activity"/>
    <property type="evidence" value="ECO:0007669"/>
    <property type="project" value="UniProtKB-EC"/>
</dbReference>
<keyword evidence="13 16" id="KW-0539">Nucleus</keyword>
<evidence type="ECO:0000256" key="14">
    <source>
        <dbReference type="ARBA" id="ARBA00030091"/>
    </source>
</evidence>
<comment type="caution">
    <text evidence="23">The sequence shown here is derived from an EMBL/GenBank/DDBJ whole genome shotgun (WGS) entry which is preliminary data.</text>
</comment>
<dbReference type="InterPro" id="IPR017923">
    <property type="entry name" value="TFIIS_N"/>
</dbReference>
<keyword evidence="10" id="KW-0949">S-adenosyl-L-methionine</keyword>
<feature type="domain" description="AWS" evidence="21">
    <location>
        <begin position="151"/>
        <end position="206"/>
    </location>
</feature>
<feature type="domain" description="WW" evidence="18">
    <location>
        <begin position="600"/>
        <end position="632"/>
    </location>
</feature>
<dbReference type="Pfam" id="PF00397">
    <property type="entry name" value="WW"/>
    <property type="match status" value="1"/>
</dbReference>
<dbReference type="PANTHER" id="PTHR22884">
    <property type="entry name" value="SET DOMAIN PROTEINS"/>
    <property type="match status" value="1"/>
</dbReference>
<dbReference type="InterPro" id="IPR001202">
    <property type="entry name" value="WW_dom"/>
</dbReference>
<accession>A0A9P9D3Z9</accession>
<keyword evidence="9" id="KW-0808">Transferase</keyword>
<evidence type="ECO:0000256" key="7">
    <source>
        <dbReference type="ARBA" id="ARBA00022491"/>
    </source>
</evidence>
<evidence type="ECO:0000256" key="10">
    <source>
        <dbReference type="ARBA" id="ARBA00022691"/>
    </source>
</evidence>
<dbReference type="InterPro" id="IPR025788">
    <property type="entry name" value="Set2_fungi"/>
</dbReference>
<protein>
    <recommendedName>
        <fullName evidence="5">Histone-lysine N-methyltransferase, H3 lysine-36 specific</fullName>
        <ecNumber evidence="4">2.1.1.359</ecNumber>
    </recommendedName>
    <alternativeName>
        <fullName evidence="14">SET domain-containing protein 2</fullName>
    </alternativeName>
</protein>
<feature type="region of interest" description="Disordered" evidence="17">
    <location>
        <begin position="623"/>
        <end position="701"/>
    </location>
</feature>
<reference evidence="23" key="1">
    <citation type="journal article" date="2021" name="Nat. Commun.">
        <title>Genetic determinants of endophytism in the Arabidopsis root mycobiome.</title>
        <authorList>
            <person name="Mesny F."/>
            <person name="Miyauchi S."/>
            <person name="Thiergart T."/>
            <person name="Pickel B."/>
            <person name="Atanasova L."/>
            <person name="Karlsson M."/>
            <person name="Huettel B."/>
            <person name="Barry K.W."/>
            <person name="Haridas S."/>
            <person name="Chen C."/>
            <person name="Bauer D."/>
            <person name="Andreopoulos W."/>
            <person name="Pangilinan J."/>
            <person name="LaButti K."/>
            <person name="Riley R."/>
            <person name="Lipzen A."/>
            <person name="Clum A."/>
            <person name="Drula E."/>
            <person name="Henrissat B."/>
            <person name="Kohler A."/>
            <person name="Grigoriev I.V."/>
            <person name="Martin F.M."/>
            <person name="Hacquard S."/>
        </authorList>
    </citation>
    <scope>NUCLEOTIDE SEQUENCE</scope>
    <source>
        <strain evidence="23">MPI-CAGE-CH-0243</strain>
    </source>
</reference>
<dbReference type="FunFam" id="2.170.270.10:FF:000033">
    <property type="entry name" value="Histone-lysine N-methyltransferase"/>
    <property type="match status" value="1"/>
</dbReference>
<feature type="domain" description="Post-SET" evidence="20">
    <location>
        <begin position="332"/>
        <end position="348"/>
    </location>
</feature>
<evidence type="ECO:0000256" key="6">
    <source>
        <dbReference type="ARBA" id="ARBA00022454"/>
    </source>
</evidence>
<evidence type="ECO:0000256" key="4">
    <source>
        <dbReference type="ARBA" id="ARBA00012178"/>
    </source>
</evidence>
<evidence type="ECO:0000256" key="15">
    <source>
        <dbReference type="ARBA" id="ARBA00047545"/>
    </source>
</evidence>